<dbReference type="AlphaFoldDB" id="A0A0L7L311"/>
<comment type="caution">
    <text evidence="2">The sequence shown here is derived from an EMBL/GenBank/DDBJ whole genome shotgun (WGS) entry which is preliminary data.</text>
</comment>
<protein>
    <submittedName>
        <fullName evidence="2">Uncharacterized protein</fullName>
    </submittedName>
</protein>
<dbReference type="Pfam" id="PF25228">
    <property type="entry name" value="Lips"/>
    <property type="match status" value="2"/>
</dbReference>
<evidence type="ECO:0000256" key="1">
    <source>
        <dbReference type="SAM" id="Phobius"/>
    </source>
</evidence>
<dbReference type="STRING" id="104452.A0A0L7L311"/>
<gene>
    <name evidence="2" type="ORF">OBRU01_07402</name>
</gene>
<keyword evidence="1" id="KW-0472">Membrane</keyword>
<keyword evidence="3" id="KW-1185">Reference proteome</keyword>
<dbReference type="PANTHER" id="PTHR37686:SF1">
    <property type="entry name" value="LD36006P"/>
    <property type="match status" value="1"/>
</dbReference>
<dbReference type="PANTHER" id="PTHR37686">
    <property type="entry name" value="LD36006P"/>
    <property type="match status" value="1"/>
</dbReference>
<dbReference type="EMBL" id="JTDY01003237">
    <property type="protein sequence ID" value="KOB69898.1"/>
    <property type="molecule type" value="Genomic_DNA"/>
</dbReference>
<name>A0A0L7L311_OPEBR</name>
<proteinExistence type="predicted"/>
<keyword evidence="1" id="KW-1133">Transmembrane helix</keyword>
<dbReference type="InterPro" id="IPR057435">
    <property type="entry name" value="Lips"/>
</dbReference>
<evidence type="ECO:0000313" key="3">
    <source>
        <dbReference type="Proteomes" id="UP000037510"/>
    </source>
</evidence>
<feature type="transmembrane region" description="Helical" evidence="1">
    <location>
        <begin position="122"/>
        <end position="139"/>
    </location>
</feature>
<dbReference type="Proteomes" id="UP000037510">
    <property type="component" value="Unassembled WGS sequence"/>
</dbReference>
<keyword evidence="1" id="KW-0812">Transmembrane</keyword>
<evidence type="ECO:0000313" key="2">
    <source>
        <dbReference type="EMBL" id="KOB69898.1"/>
    </source>
</evidence>
<accession>A0A0L7L311</accession>
<organism evidence="2 3">
    <name type="scientific">Operophtera brumata</name>
    <name type="common">Winter moth</name>
    <name type="synonym">Phalaena brumata</name>
    <dbReference type="NCBI Taxonomy" id="104452"/>
    <lineage>
        <taxon>Eukaryota</taxon>
        <taxon>Metazoa</taxon>
        <taxon>Ecdysozoa</taxon>
        <taxon>Arthropoda</taxon>
        <taxon>Hexapoda</taxon>
        <taxon>Insecta</taxon>
        <taxon>Pterygota</taxon>
        <taxon>Neoptera</taxon>
        <taxon>Endopterygota</taxon>
        <taxon>Lepidoptera</taxon>
        <taxon>Glossata</taxon>
        <taxon>Ditrysia</taxon>
        <taxon>Geometroidea</taxon>
        <taxon>Geometridae</taxon>
        <taxon>Larentiinae</taxon>
        <taxon>Operophtera</taxon>
    </lineage>
</organism>
<feature type="transmembrane region" description="Helical" evidence="1">
    <location>
        <begin position="151"/>
        <end position="168"/>
    </location>
</feature>
<feature type="transmembrane region" description="Helical" evidence="1">
    <location>
        <begin position="90"/>
        <end position="116"/>
    </location>
</feature>
<sequence>MVTGTGDKRYFLLRDLAFLRDREPLLARELAAARAPTRSFEWHTRIWQPARWRVTRHFRGRAETIPTVLTRRHTSIVTPRSDPSQPYGCVGALGSMALLLLLPAACIVLSCASALLAAAAPLWVPPLALLLHAGMALCYDRDCPRPTLNRWFPLLEVVAWRICVLGILQPLCALVLALVLCPLCALLLLLCGVAWCSVRSAWEEAAWRGVISRGARVPAHDSAFCRRVAGPAHAQPARYQLTCAQAVAAACARAEAEALAEWCAACERAVERPLRDYRHFVAACFGPFSVQIAKVPRRARIHTTGAYKQLERECAELVHSLREKVSARRRELSLPLHDAARARCRLLARDLTVLHHTCSWSRAGALAQREAVQPSLPTEALYV</sequence>
<reference evidence="2 3" key="1">
    <citation type="journal article" date="2015" name="Genome Biol. Evol.">
        <title>The genome of winter moth (Operophtera brumata) provides a genomic perspective on sexual dimorphism and phenology.</title>
        <authorList>
            <person name="Derks M.F."/>
            <person name="Smit S."/>
            <person name="Salis L."/>
            <person name="Schijlen E."/>
            <person name="Bossers A."/>
            <person name="Mateman C."/>
            <person name="Pijl A.S."/>
            <person name="de Ridder D."/>
            <person name="Groenen M.A."/>
            <person name="Visser M.E."/>
            <person name="Megens H.J."/>
        </authorList>
    </citation>
    <scope>NUCLEOTIDE SEQUENCE [LARGE SCALE GENOMIC DNA]</scope>
    <source>
        <strain evidence="2">WM2013NL</strain>
        <tissue evidence="2">Head and thorax</tissue>
    </source>
</reference>